<comment type="caution">
    <text evidence="6">The sequence shown here is derived from an EMBL/GenBank/DDBJ whole genome shotgun (WGS) entry which is preliminary data.</text>
</comment>
<dbReference type="InterPro" id="IPR005119">
    <property type="entry name" value="LysR_subst-bd"/>
</dbReference>
<dbReference type="Proteomes" id="UP000321523">
    <property type="component" value="Unassembled WGS sequence"/>
</dbReference>
<organism evidence="6 7">
    <name type="scientific">Skermanella aerolata</name>
    <dbReference type="NCBI Taxonomy" id="393310"/>
    <lineage>
        <taxon>Bacteria</taxon>
        <taxon>Pseudomonadati</taxon>
        <taxon>Pseudomonadota</taxon>
        <taxon>Alphaproteobacteria</taxon>
        <taxon>Rhodospirillales</taxon>
        <taxon>Azospirillaceae</taxon>
        <taxon>Skermanella</taxon>
    </lineage>
</organism>
<dbReference type="GO" id="GO:0003677">
    <property type="term" value="F:DNA binding"/>
    <property type="evidence" value="ECO:0007669"/>
    <property type="project" value="UniProtKB-KW"/>
</dbReference>
<dbReference type="InterPro" id="IPR036388">
    <property type="entry name" value="WH-like_DNA-bd_sf"/>
</dbReference>
<name>A0A512DKA2_9PROT</name>
<dbReference type="AlphaFoldDB" id="A0A512DKA2"/>
<reference evidence="6 7" key="1">
    <citation type="submission" date="2019-07" db="EMBL/GenBank/DDBJ databases">
        <title>Whole genome shotgun sequence of Skermanella aerolata NBRC 106429.</title>
        <authorList>
            <person name="Hosoyama A."/>
            <person name="Uohara A."/>
            <person name="Ohji S."/>
            <person name="Ichikawa N."/>
        </authorList>
    </citation>
    <scope>NUCLEOTIDE SEQUENCE [LARGE SCALE GENOMIC DNA]</scope>
    <source>
        <strain evidence="6 7">NBRC 106429</strain>
    </source>
</reference>
<dbReference type="Pfam" id="PF00126">
    <property type="entry name" value="HTH_1"/>
    <property type="match status" value="1"/>
</dbReference>
<dbReference type="InterPro" id="IPR000847">
    <property type="entry name" value="LysR_HTH_N"/>
</dbReference>
<dbReference type="FunFam" id="3.40.190.290:FF:000001">
    <property type="entry name" value="Transcriptional regulator, LysR family"/>
    <property type="match status" value="1"/>
</dbReference>
<dbReference type="GO" id="GO:0003700">
    <property type="term" value="F:DNA-binding transcription factor activity"/>
    <property type="evidence" value="ECO:0007669"/>
    <property type="project" value="InterPro"/>
</dbReference>
<evidence type="ECO:0000259" key="5">
    <source>
        <dbReference type="PROSITE" id="PS50931"/>
    </source>
</evidence>
<dbReference type="SUPFAM" id="SSF46785">
    <property type="entry name" value="Winged helix' DNA-binding domain"/>
    <property type="match status" value="1"/>
</dbReference>
<keyword evidence="3" id="KW-0238">DNA-binding</keyword>
<proteinExistence type="inferred from homology"/>
<accession>A0A512DKA2</accession>
<dbReference type="Pfam" id="PF03466">
    <property type="entry name" value="LysR_substrate"/>
    <property type="match status" value="1"/>
</dbReference>
<dbReference type="PANTHER" id="PTHR30537">
    <property type="entry name" value="HTH-TYPE TRANSCRIPTIONAL REGULATOR"/>
    <property type="match status" value="1"/>
</dbReference>
<evidence type="ECO:0000313" key="6">
    <source>
        <dbReference type="EMBL" id="GEO36898.1"/>
    </source>
</evidence>
<keyword evidence="2" id="KW-0805">Transcription regulation</keyword>
<protein>
    <submittedName>
        <fullName evidence="6">LysR family transcriptional regulator</fullName>
    </submittedName>
</protein>
<dbReference type="CDD" id="cd08422">
    <property type="entry name" value="PBP2_CrgA_like"/>
    <property type="match status" value="1"/>
</dbReference>
<dbReference type="PROSITE" id="PS50931">
    <property type="entry name" value="HTH_LYSR"/>
    <property type="match status" value="1"/>
</dbReference>
<dbReference type="FunFam" id="1.10.10.10:FF:000001">
    <property type="entry name" value="LysR family transcriptional regulator"/>
    <property type="match status" value="1"/>
</dbReference>
<dbReference type="SUPFAM" id="SSF53850">
    <property type="entry name" value="Periplasmic binding protein-like II"/>
    <property type="match status" value="1"/>
</dbReference>
<keyword evidence="7" id="KW-1185">Reference proteome</keyword>
<evidence type="ECO:0000256" key="1">
    <source>
        <dbReference type="ARBA" id="ARBA00009437"/>
    </source>
</evidence>
<keyword evidence="4" id="KW-0804">Transcription</keyword>
<feature type="domain" description="HTH lysR-type" evidence="5">
    <location>
        <begin position="1"/>
        <end position="57"/>
    </location>
</feature>
<comment type="similarity">
    <text evidence="1">Belongs to the LysR transcriptional regulatory family.</text>
</comment>
<dbReference type="EMBL" id="BJYZ01000003">
    <property type="protein sequence ID" value="GEO36898.1"/>
    <property type="molecule type" value="Genomic_DNA"/>
</dbReference>
<evidence type="ECO:0000256" key="2">
    <source>
        <dbReference type="ARBA" id="ARBA00023015"/>
    </source>
</evidence>
<evidence type="ECO:0000256" key="4">
    <source>
        <dbReference type="ARBA" id="ARBA00023163"/>
    </source>
</evidence>
<dbReference type="Gene3D" id="1.10.10.10">
    <property type="entry name" value="Winged helix-like DNA-binding domain superfamily/Winged helix DNA-binding domain"/>
    <property type="match status" value="1"/>
</dbReference>
<evidence type="ECO:0000256" key="3">
    <source>
        <dbReference type="ARBA" id="ARBA00023125"/>
    </source>
</evidence>
<dbReference type="InterPro" id="IPR058163">
    <property type="entry name" value="LysR-type_TF_proteobact-type"/>
</dbReference>
<dbReference type="Gene3D" id="3.40.190.290">
    <property type="match status" value="1"/>
</dbReference>
<evidence type="ECO:0000313" key="7">
    <source>
        <dbReference type="Proteomes" id="UP000321523"/>
    </source>
</evidence>
<dbReference type="PANTHER" id="PTHR30537:SF5">
    <property type="entry name" value="HTH-TYPE TRANSCRIPTIONAL ACTIVATOR TTDR-RELATED"/>
    <property type="match status" value="1"/>
</dbReference>
<gene>
    <name evidence="6" type="ORF">SAE02_10460</name>
</gene>
<dbReference type="InterPro" id="IPR036390">
    <property type="entry name" value="WH_DNA-bd_sf"/>
</dbReference>
<dbReference type="RefSeq" id="WP_308518117.1">
    <property type="nucleotide sequence ID" value="NZ_BJYZ01000003.1"/>
</dbReference>
<sequence length="304" mass="33639">MLENMRTFVRVVEMGNLSAAGRSLRMSPAVVSHRIQQLEQHLGVRLLNRTTRQLQPTEHGHIFYRDSLEVLDAVERAQTNLASASGVPSGSLRVTAPLGFGRRVLGPMIPKFREAFPMVDVRLRLSDHLIDLLHEAVDVAIRMAVLRDSTFVVRKIADCPRVLCATPSYLETAGEPEQPEDLQAHNCLLLRFPGSQQYQWTLTTPDGPAKISVTGSFDADYGDVLTDWLLAGHGIAMKPVWEIAEHLKSGALKIVLPAFPPEPAVLAVLYPHRNLLPAKARAFADFVVTETRATLSEALAYDPR</sequence>